<reference evidence="2 3" key="1">
    <citation type="submission" date="2023-08" db="EMBL/GenBank/DDBJ databases">
        <authorList>
            <person name="Joshi A."/>
            <person name="Thite S."/>
        </authorList>
    </citation>
    <scope>NUCLEOTIDE SEQUENCE [LARGE SCALE GENOMIC DNA]</scope>
    <source>
        <strain evidence="2 3">AC40</strain>
    </source>
</reference>
<name>A0ABT9GUG0_9GAMM</name>
<gene>
    <name evidence="2" type="ORF">Q3O60_00615</name>
</gene>
<sequence>MIYSVLLVIVVIIILAFYLAKKEGKPLSIELSKATLSIAAVFLGVFLAQYYSNLYNVERDKLHVIKLLEVSHLELSNFNMWLQAIPDNYSKAKHEIPGYEPKDLFKDNPIELPFIVKTTLNDTNIIRTMHPQSITSILAALENSKVMLLSFNNKDFSEENLKNSIEIAAHHLTTLTKYVRFETSYQLGEISEEELFDLHRSVIKNIETKPVGSLIKIK</sequence>
<evidence type="ECO:0000256" key="1">
    <source>
        <dbReference type="SAM" id="Phobius"/>
    </source>
</evidence>
<dbReference type="Proteomes" id="UP001231616">
    <property type="component" value="Unassembled WGS sequence"/>
</dbReference>
<keyword evidence="3" id="KW-1185">Reference proteome</keyword>
<evidence type="ECO:0000313" key="2">
    <source>
        <dbReference type="EMBL" id="MDP4534696.1"/>
    </source>
</evidence>
<keyword evidence="1" id="KW-1133">Transmembrane helix</keyword>
<evidence type="ECO:0000313" key="3">
    <source>
        <dbReference type="Proteomes" id="UP001231616"/>
    </source>
</evidence>
<protein>
    <submittedName>
        <fullName evidence="2">Uncharacterized protein</fullName>
    </submittedName>
</protein>
<organism evidence="2 3">
    <name type="scientific">Alkalimonas collagenimarina</name>
    <dbReference type="NCBI Taxonomy" id="400390"/>
    <lineage>
        <taxon>Bacteria</taxon>
        <taxon>Pseudomonadati</taxon>
        <taxon>Pseudomonadota</taxon>
        <taxon>Gammaproteobacteria</taxon>
        <taxon>Alkalimonas</taxon>
    </lineage>
</organism>
<dbReference type="RefSeq" id="WP_305891964.1">
    <property type="nucleotide sequence ID" value="NZ_JAUZVZ010000001.1"/>
</dbReference>
<feature type="transmembrane region" description="Helical" evidence="1">
    <location>
        <begin position="6"/>
        <end position="21"/>
    </location>
</feature>
<feature type="transmembrane region" description="Helical" evidence="1">
    <location>
        <begin position="33"/>
        <end position="51"/>
    </location>
</feature>
<dbReference type="EMBL" id="JAUZVZ010000001">
    <property type="protein sequence ID" value="MDP4534696.1"/>
    <property type="molecule type" value="Genomic_DNA"/>
</dbReference>
<keyword evidence="1" id="KW-0472">Membrane</keyword>
<proteinExistence type="predicted"/>
<accession>A0ABT9GUG0</accession>
<comment type="caution">
    <text evidence="2">The sequence shown here is derived from an EMBL/GenBank/DDBJ whole genome shotgun (WGS) entry which is preliminary data.</text>
</comment>
<keyword evidence="1" id="KW-0812">Transmembrane</keyword>